<evidence type="ECO:0000256" key="5">
    <source>
        <dbReference type="SAM" id="Phobius"/>
    </source>
</evidence>
<evidence type="ECO:0000313" key="6">
    <source>
        <dbReference type="EMBL" id="CUG88570.1"/>
    </source>
</evidence>
<dbReference type="InterPro" id="IPR003689">
    <property type="entry name" value="ZIP"/>
</dbReference>
<dbReference type="GO" id="GO:0016020">
    <property type="term" value="C:membrane"/>
    <property type="evidence" value="ECO:0007669"/>
    <property type="project" value="UniProtKB-SubCell"/>
</dbReference>
<feature type="transmembrane region" description="Helical" evidence="5">
    <location>
        <begin position="250"/>
        <end position="270"/>
    </location>
</feature>
<dbReference type="OrthoDB" id="448280at2759"/>
<proteinExistence type="predicted"/>
<dbReference type="Proteomes" id="UP000051952">
    <property type="component" value="Unassembled WGS sequence"/>
</dbReference>
<feature type="transmembrane region" description="Helical" evidence="5">
    <location>
        <begin position="123"/>
        <end position="143"/>
    </location>
</feature>
<comment type="subcellular location">
    <subcellularLocation>
        <location evidence="1">Membrane</location>
        <topology evidence="1">Multi-pass membrane protein</topology>
    </subcellularLocation>
</comment>
<feature type="transmembrane region" description="Helical" evidence="5">
    <location>
        <begin position="211"/>
        <end position="230"/>
    </location>
</feature>
<organism evidence="6 7">
    <name type="scientific">Bodo saltans</name>
    <name type="common">Flagellated protozoan</name>
    <dbReference type="NCBI Taxonomy" id="75058"/>
    <lineage>
        <taxon>Eukaryota</taxon>
        <taxon>Discoba</taxon>
        <taxon>Euglenozoa</taxon>
        <taxon>Kinetoplastea</taxon>
        <taxon>Metakinetoplastina</taxon>
        <taxon>Eubodonida</taxon>
        <taxon>Bodonidae</taxon>
        <taxon>Bodo</taxon>
    </lineage>
</organism>
<dbReference type="AlphaFoldDB" id="A0A0S4JH52"/>
<evidence type="ECO:0000256" key="4">
    <source>
        <dbReference type="ARBA" id="ARBA00023136"/>
    </source>
</evidence>
<evidence type="ECO:0000256" key="2">
    <source>
        <dbReference type="ARBA" id="ARBA00022692"/>
    </source>
</evidence>
<sequence>MLAFALHGFAEGMALGVQEDTDSVGLMIIAIAMHKWAEAMSIGLSFQKSGMPKKYCMMYIVAFSFSSPVGIGVGWASEVLLPEAITAYLLAFSTGTFLYLGASDAIVEEFAHSSGGGGALRRWIKLAFYMAGAVLIFLISVYFDKDGGADSVGLMIIAIAMHKWAEAMSIGLSFQKSGMPKKYCMMYIVAFSFSSPVGIGVGWASEVLLPEAITAYLLAFSTGTFLYLGASDAIVEEFAHSSGGGALRRWIKLAFYMAGAVLIFLISVYFDKDGGGDDSAGGGE</sequence>
<evidence type="ECO:0000256" key="1">
    <source>
        <dbReference type="ARBA" id="ARBA00004141"/>
    </source>
</evidence>
<dbReference type="Pfam" id="PF02535">
    <property type="entry name" value="Zip"/>
    <property type="match status" value="2"/>
</dbReference>
<dbReference type="EMBL" id="CYKH01001653">
    <property type="protein sequence ID" value="CUG88570.1"/>
    <property type="molecule type" value="Genomic_DNA"/>
</dbReference>
<reference evidence="7" key="1">
    <citation type="submission" date="2015-09" db="EMBL/GenBank/DDBJ databases">
        <authorList>
            <consortium name="Pathogen Informatics"/>
        </authorList>
    </citation>
    <scope>NUCLEOTIDE SEQUENCE [LARGE SCALE GENOMIC DNA]</scope>
    <source>
        <strain evidence="7">Lake Konstanz</strain>
    </source>
</reference>
<accession>A0A0S4JH52</accession>
<dbReference type="GO" id="GO:0005385">
    <property type="term" value="F:zinc ion transmembrane transporter activity"/>
    <property type="evidence" value="ECO:0007669"/>
    <property type="project" value="TreeGrafter"/>
</dbReference>
<feature type="transmembrane region" description="Helical" evidence="5">
    <location>
        <begin position="24"/>
        <end position="44"/>
    </location>
</feature>
<dbReference type="VEuPathDB" id="TriTrypDB:BSAL_16070"/>
<feature type="transmembrane region" description="Helical" evidence="5">
    <location>
        <begin position="83"/>
        <end position="102"/>
    </location>
</feature>
<feature type="transmembrane region" description="Helical" evidence="5">
    <location>
        <begin position="56"/>
        <end position="77"/>
    </location>
</feature>
<keyword evidence="7" id="KW-1185">Reference proteome</keyword>
<feature type="transmembrane region" description="Helical" evidence="5">
    <location>
        <begin position="155"/>
        <end position="174"/>
    </location>
</feature>
<name>A0A0S4JH52_BODSA</name>
<keyword evidence="3 5" id="KW-1133">Transmembrane helix</keyword>
<evidence type="ECO:0000256" key="3">
    <source>
        <dbReference type="ARBA" id="ARBA00022989"/>
    </source>
</evidence>
<keyword evidence="4 5" id="KW-0472">Membrane</keyword>
<keyword evidence="2 5" id="KW-0812">Transmembrane</keyword>
<evidence type="ECO:0000313" key="7">
    <source>
        <dbReference type="Proteomes" id="UP000051952"/>
    </source>
</evidence>
<gene>
    <name evidence="6" type="ORF">BSAL_16070</name>
</gene>
<dbReference type="PANTHER" id="PTHR11040:SF140">
    <property type="entry name" value="ZRT (ZRT), IRT- (IRT-) LIKE PROTEIN TRANSPORTER"/>
    <property type="match status" value="1"/>
</dbReference>
<protein>
    <submittedName>
        <fullName evidence="6">Zinc transporter, putative</fullName>
    </submittedName>
</protein>
<dbReference type="PANTHER" id="PTHR11040">
    <property type="entry name" value="ZINC/IRON TRANSPORTER"/>
    <property type="match status" value="1"/>
</dbReference>
<feature type="transmembrane region" description="Helical" evidence="5">
    <location>
        <begin position="186"/>
        <end position="205"/>
    </location>
</feature>